<dbReference type="KEGG" id="kna:B0W47_08530"/>
<organism evidence="1 3">
    <name type="scientific">Komagataeibacter nataicola</name>
    <dbReference type="NCBI Taxonomy" id="265960"/>
    <lineage>
        <taxon>Bacteria</taxon>
        <taxon>Pseudomonadati</taxon>
        <taxon>Pseudomonadota</taxon>
        <taxon>Alphaproteobacteria</taxon>
        <taxon>Acetobacterales</taxon>
        <taxon>Acetobacteraceae</taxon>
        <taxon>Komagataeibacter</taxon>
    </lineage>
</organism>
<dbReference type="Gene3D" id="3.40.50.300">
    <property type="entry name" value="P-loop containing nucleotide triphosphate hydrolases"/>
    <property type="match status" value="1"/>
</dbReference>
<evidence type="ECO:0000313" key="3">
    <source>
        <dbReference type="Proteomes" id="UP000189683"/>
    </source>
</evidence>
<gene>
    <name evidence="1" type="ORF">B0W47_08530</name>
    <name evidence="2" type="ORF">CDI09_13535</name>
</gene>
<protein>
    <recommendedName>
        <fullName evidence="5">Thymidylate kinase</fullName>
    </recommendedName>
</protein>
<dbReference type="AlphaFoldDB" id="A0A9N7CHE7"/>
<sequence>MGLLLIVMLLQMLNSTMIDNNNNRPNAPIIAFIGCDGAGKSRLSVETAQLLNTKRKTVHVYLGLGSGDLGRRIEKIPFIGPYIARVSSRKAKKTRTPGTNIPGLLTALVVFLFSCKRYWAFKRLLKAHHDNIQIVTDRYPQAELAGCCDGPGLSAGYTNNPVIAWLVDVEKRLYQKMADVHPTVVIFLDVDLQTAISRKPDHNMNLLATKIEKTRLLRFGGAPMVKIDACQSYDNVKKQAFSVIEKYTNEKVS</sequence>
<dbReference type="EMBL" id="NIRT01000031">
    <property type="protein sequence ID" value="PYD65433.1"/>
    <property type="molecule type" value="Genomic_DNA"/>
</dbReference>
<evidence type="ECO:0008006" key="5">
    <source>
        <dbReference type="Google" id="ProtNLM"/>
    </source>
</evidence>
<dbReference type="EMBL" id="CP019875">
    <property type="protein sequence ID" value="AQU87515.1"/>
    <property type="molecule type" value="Genomic_DNA"/>
</dbReference>
<dbReference type="SUPFAM" id="SSF52540">
    <property type="entry name" value="P-loop containing nucleoside triphosphate hydrolases"/>
    <property type="match status" value="1"/>
</dbReference>
<reference evidence="1" key="2">
    <citation type="submission" date="2017-02" db="EMBL/GenBank/DDBJ databases">
        <authorList>
            <person name="Zhang H."/>
        </authorList>
    </citation>
    <scope>NUCLEOTIDE SEQUENCE</scope>
    <source>
        <strain evidence="1">RZS01</strain>
    </source>
</reference>
<name>A0A9N7CHE7_9PROT</name>
<reference evidence="2 4" key="3">
    <citation type="submission" date="2017-06" db="EMBL/GenBank/DDBJ databases">
        <title>A draft genome sequence of Komagataeibacter nataicola LMG 1536.</title>
        <authorList>
            <person name="Skraban J."/>
            <person name="Cleenwerck I."/>
            <person name="Vandamme P."/>
            <person name="Trcek J."/>
        </authorList>
    </citation>
    <scope>NUCLEOTIDE SEQUENCE [LARGE SCALE GENOMIC DNA]</scope>
    <source>
        <strain evidence="2 4">LMG 1536</strain>
    </source>
</reference>
<dbReference type="Proteomes" id="UP000247512">
    <property type="component" value="Unassembled WGS sequence"/>
</dbReference>
<keyword evidence="4" id="KW-1185">Reference proteome</keyword>
<evidence type="ECO:0000313" key="1">
    <source>
        <dbReference type="EMBL" id="AQU87515.1"/>
    </source>
</evidence>
<dbReference type="InterPro" id="IPR027417">
    <property type="entry name" value="P-loop_NTPase"/>
</dbReference>
<evidence type="ECO:0000313" key="4">
    <source>
        <dbReference type="Proteomes" id="UP000247512"/>
    </source>
</evidence>
<dbReference type="Proteomes" id="UP000189683">
    <property type="component" value="Chromosome"/>
</dbReference>
<proteinExistence type="predicted"/>
<reference evidence="3" key="1">
    <citation type="submission" date="2017-02" db="EMBL/GenBank/DDBJ databases">
        <title>zhang.</title>
        <authorList>
            <person name="Zhang H."/>
        </authorList>
    </citation>
    <scope>NUCLEOTIDE SEQUENCE [LARGE SCALE GENOMIC DNA]</scope>
    <source>
        <strain evidence="3">RZS01</strain>
    </source>
</reference>
<accession>A0A9N7CHE7</accession>
<evidence type="ECO:0000313" key="2">
    <source>
        <dbReference type="EMBL" id="PYD65433.1"/>
    </source>
</evidence>